<evidence type="ECO:0000256" key="1">
    <source>
        <dbReference type="ARBA" id="ARBA00004496"/>
    </source>
</evidence>
<feature type="region of interest" description="Disordered" evidence="6">
    <location>
        <begin position="923"/>
        <end position="1082"/>
    </location>
</feature>
<feature type="compositionally biased region" description="Low complexity" evidence="6">
    <location>
        <begin position="1239"/>
        <end position="1249"/>
    </location>
</feature>
<feature type="compositionally biased region" description="Basic and acidic residues" evidence="6">
    <location>
        <begin position="1016"/>
        <end position="1031"/>
    </location>
</feature>
<dbReference type="InterPro" id="IPR011993">
    <property type="entry name" value="PH-like_dom_sf"/>
</dbReference>
<dbReference type="CDD" id="cd01215">
    <property type="entry name" value="PTB_Dab"/>
    <property type="match status" value="1"/>
</dbReference>
<evidence type="ECO:0000259" key="7">
    <source>
        <dbReference type="PROSITE" id="PS01179"/>
    </source>
</evidence>
<keyword evidence="2" id="KW-0217">Developmental protein</keyword>
<evidence type="ECO:0000313" key="8">
    <source>
        <dbReference type="EMBL" id="MBY74614.1"/>
    </source>
</evidence>
<feature type="compositionally biased region" description="Acidic residues" evidence="6">
    <location>
        <begin position="958"/>
        <end position="967"/>
    </location>
</feature>
<sequence>MENIKGLTSTQPKSLNEHNNNKENKLHTLKEAPKKGLVQIKESFKTLKNANKLPVVFKADKGGAIRFMGDGVSFKAKLIGILEVSEARGDRMCQEALFDLKMAIRAAGEHKQRITINVAIDGLKLRDEKTGDCLYHHPIHKISFIAQDMVDSRAFGYIFGSPDTGHRFFGIKTDKAASQVVITMRDLFQTVFELKKQEIEMTRQQQIMKGSGLYLEALASTTSKTDHISCNDDGSKRFNRDLSSLEKSEFKNTIPNANDLLNLELELNNLQQGLSQMDSITPPSSDPFGDSFTSIPTVLTKLPPPPSFGERRTRNSSATSSGQPEKHWFDKETESIFSLTNPSEVRQSLQSSDFKVNESVNRTSPIKSDAFDVFTELDPLGTGRSKPYVDKKDFFQELKNPPKKILNQLAGHENEKISEQQPQNLPTKAVSHSFSSDLSFKDSVGFIEDPFKNDNFIKSHDSNSVEMEFADFSSFESLKPVSPQLQHKSPLLKSDSSSSQNSAQGLLKVSLPPETQKPYNISSSPKYNLMSKNRSKLKMRKTPSPDYYRNEDPISPEDDYAIMKLMTLPQRIDVAPEPPPRPSSSLEPPPLPPKKQQVSSKNVKPIRTRNNHYDYIENYVSSYSLPSTQQDNEAPPLPLPSRKPKNDIKKKKEELDSEYYLVPVSVRKTSNESKSNGSTSLDITLSQLTKTGFSDLADTLRISPTSLSKMTLKELTLRLSKLTTTNGNEEPQSVLKKTEEEKKEPEKSLYDKYAVFRELLDEEKTDTGIKENDKYAALRDIPMKDETYEEESAENFPIEKNHNSNISEQAIELNNDQVSSNKDENVIDEEVVEIKNVEDDQDDDEDDDIGGNDDEDDDYEEQNHVIKKEDVKEAIECETIKDSATTTVIENPELIENNASQKLFDNSQCWATFDVEPETAKKITSPWSTHDQEQPIPKPKVNLKKVSSNRSKCSSSWDDCEESEDNWDNAKRSLESSIEDFPQTENGWSDGESMYEDEPYYGRKHNRRSNRKISPRHREPSPWDEKTRYSDEWEPPYMFPPHWRVPHMDDERRRSSKDDKRRIYARPDIDRRVQKIPSTPNWDDEKYQRLMYERRRRYLEEQYNWDRYGPPIPKGYKNYPRPPPIDNSDDDDIKMRYRLPRKNRYISTTTPRKPRRSYHRRSEGSDEERNIPPRKPYSQEELDLSESELEQNWSRRSTKKWSLKRNQTSPFDDNFTPDSPDSSLFTKTVSTCSDLGYLTKPSPSTSSKTNRNARRPKRSDSGHRSIDSNSKIEASKRSPFEDDFTPDNAAAKGSISSEFSFKDDDVFTAKEVKIPQEEISSSPKEMKKSESINIFARNTDPFEDDEFFTQEVSSKPNLASLEEAISDRESEEWDKKPDRTKNE</sequence>
<feature type="region of interest" description="Disordered" evidence="6">
    <location>
        <begin position="724"/>
        <end position="747"/>
    </location>
</feature>
<gene>
    <name evidence="8" type="primary">Dab_1</name>
    <name evidence="10" type="synonym">LOC112689198</name>
    <name evidence="8" type="ORF">g.156818</name>
</gene>
<dbReference type="InterPro" id="IPR006020">
    <property type="entry name" value="PTB/PI_dom"/>
</dbReference>
<dbReference type="Proteomes" id="UP000694846">
    <property type="component" value="Unplaced"/>
</dbReference>
<feature type="compositionally biased region" description="Polar residues" evidence="6">
    <location>
        <begin position="1"/>
        <end position="14"/>
    </location>
</feature>
<feature type="compositionally biased region" description="Acidic residues" evidence="6">
    <location>
        <begin position="839"/>
        <end position="860"/>
    </location>
</feature>
<feature type="compositionally biased region" description="Basic and acidic residues" evidence="6">
    <location>
        <begin position="1365"/>
        <end position="1383"/>
    </location>
</feature>
<dbReference type="OrthoDB" id="10069833at2759"/>
<feature type="region of interest" description="Disordered" evidence="6">
    <location>
        <begin position="1312"/>
        <end position="1383"/>
    </location>
</feature>
<keyword evidence="4" id="KW-0597">Phosphoprotein</keyword>
<feature type="compositionally biased region" description="Basic and acidic residues" evidence="6">
    <location>
        <begin position="15"/>
        <end position="28"/>
    </location>
</feature>
<keyword evidence="9" id="KW-1185">Reference proteome</keyword>
<evidence type="ECO:0000256" key="4">
    <source>
        <dbReference type="ARBA" id="ARBA00022553"/>
    </source>
</evidence>
<feature type="compositionally biased region" description="Basic residues" evidence="6">
    <location>
        <begin position="1002"/>
        <end position="1015"/>
    </location>
</feature>
<feature type="region of interest" description="Disordered" evidence="6">
    <location>
        <begin position="283"/>
        <end position="327"/>
    </location>
</feature>
<evidence type="ECO:0000256" key="6">
    <source>
        <dbReference type="SAM" id="MobiDB-lite"/>
    </source>
</evidence>
<feature type="compositionally biased region" description="Polar residues" evidence="6">
    <location>
        <begin position="1204"/>
        <end position="1233"/>
    </location>
</feature>
<feature type="region of interest" description="Disordered" evidence="6">
    <location>
        <begin position="1106"/>
        <end position="1296"/>
    </location>
</feature>
<evidence type="ECO:0000256" key="3">
    <source>
        <dbReference type="ARBA" id="ARBA00022490"/>
    </source>
</evidence>
<keyword evidence="5" id="KW-0221">Differentiation</keyword>
<feature type="compositionally biased region" description="Basic and acidic residues" evidence="6">
    <location>
        <begin position="1160"/>
        <end position="1171"/>
    </location>
</feature>
<comment type="subcellular location">
    <subcellularLocation>
        <location evidence="1">Cytoplasm</location>
    </subcellularLocation>
</comment>
<feature type="compositionally biased region" description="Basic and acidic residues" evidence="6">
    <location>
        <begin position="861"/>
        <end position="870"/>
    </location>
</feature>
<evidence type="ECO:0000313" key="10">
    <source>
        <dbReference type="RefSeq" id="XP_025418562.1"/>
    </source>
</evidence>
<feature type="region of interest" description="Disordered" evidence="6">
    <location>
        <begin position="787"/>
        <end position="870"/>
    </location>
</feature>
<dbReference type="InterPro" id="IPR048561">
    <property type="entry name" value="Dab_PTB"/>
</dbReference>
<keyword evidence="3" id="KW-0963">Cytoplasm</keyword>
<feature type="compositionally biased region" description="Low complexity" evidence="6">
    <location>
        <begin position="944"/>
        <end position="957"/>
    </location>
</feature>
<reference evidence="10" key="2">
    <citation type="submission" date="2025-04" db="UniProtKB">
        <authorList>
            <consortium name="RefSeq"/>
        </authorList>
    </citation>
    <scope>IDENTIFICATION</scope>
    <source>
        <tissue evidence="10">Whole body</tissue>
    </source>
</reference>
<dbReference type="GO" id="GO:0005737">
    <property type="term" value="C:cytoplasm"/>
    <property type="evidence" value="ECO:0007669"/>
    <property type="project" value="UniProtKB-SubCell"/>
</dbReference>
<dbReference type="RefSeq" id="XP_025418562.1">
    <property type="nucleotide sequence ID" value="XM_025562777.1"/>
</dbReference>
<reference evidence="8" key="1">
    <citation type="submission" date="2018-04" db="EMBL/GenBank/DDBJ databases">
        <title>Transcriptome assembly of Sipha flava.</title>
        <authorList>
            <person name="Scully E.D."/>
            <person name="Geib S.M."/>
            <person name="Palmer N.A."/>
            <person name="Koch K."/>
            <person name="Bradshaw J."/>
            <person name="Heng-Moss T."/>
            <person name="Sarath G."/>
        </authorList>
    </citation>
    <scope>NUCLEOTIDE SEQUENCE</scope>
</reference>
<feature type="compositionally biased region" description="Basic and acidic residues" evidence="6">
    <location>
        <begin position="1046"/>
        <end position="1073"/>
    </location>
</feature>
<dbReference type="PANTHER" id="PTHR47695:SF3">
    <property type="entry name" value="PID DOMAIN-CONTAINING PROTEIN"/>
    <property type="match status" value="1"/>
</dbReference>
<feature type="region of interest" description="Disordered" evidence="6">
    <location>
        <begin position="624"/>
        <end position="652"/>
    </location>
</feature>
<proteinExistence type="predicted"/>
<feature type="domain" description="PID" evidence="7">
    <location>
        <begin position="68"/>
        <end position="200"/>
    </location>
</feature>
<dbReference type="Pfam" id="PF00640">
    <property type="entry name" value="PID"/>
    <property type="match status" value="1"/>
</dbReference>
<organism evidence="8">
    <name type="scientific">Sipha flava</name>
    <name type="common">yellow sugarcane aphid</name>
    <dbReference type="NCBI Taxonomy" id="143950"/>
    <lineage>
        <taxon>Eukaryota</taxon>
        <taxon>Metazoa</taxon>
        <taxon>Ecdysozoa</taxon>
        <taxon>Arthropoda</taxon>
        <taxon>Hexapoda</taxon>
        <taxon>Insecta</taxon>
        <taxon>Pterygota</taxon>
        <taxon>Neoptera</taxon>
        <taxon>Paraneoptera</taxon>
        <taxon>Hemiptera</taxon>
        <taxon>Sternorrhyncha</taxon>
        <taxon>Aphidomorpha</taxon>
        <taxon>Aphidoidea</taxon>
        <taxon>Aphididae</taxon>
        <taxon>Sipha</taxon>
    </lineage>
</organism>
<dbReference type="GO" id="GO:0030154">
    <property type="term" value="P:cell differentiation"/>
    <property type="evidence" value="ECO:0007669"/>
    <property type="project" value="UniProtKB-KW"/>
</dbReference>
<dbReference type="PANTHER" id="PTHR47695">
    <property type="entry name" value="PID DOMAIN-CONTAINING PROTEIN"/>
    <property type="match status" value="1"/>
</dbReference>
<name>A0A2S2QA54_9HEMI</name>
<feature type="compositionally biased region" description="Pro residues" evidence="6">
    <location>
        <begin position="576"/>
        <end position="593"/>
    </location>
</feature>
<dbReference type="FunFam" id="2.30.29.30:FF:000262">
    <property type="entry name" value="Disabled, isoform F"/>
    <property type="match status" value="1"/>
</dbReference>
<dbReference type="Gene3D" id="2.30.29.30">
    <property type="entry name" value="Pleckstrin-homology domain (PH domain)/Phosphotyrosine-binding domain (PTB)"/>
    <property type="match status" value="1"/>
</dbReference>
<dbReference type="PROSITE" id="PS01179">
    <property type="entry name" value="PID"/>
    <property type="match status" value="1"/>
</dbReference>
<feature type="region of interest" description="Disordered" evidence="6">
    <location>
        <begin position="1"/>
        <end position="28"/>
    </location>
</feature>
<feature type="compositionally biased region" description="Polar residues" evidence="6">
    <location>
        <begin position="517"/>
        <end position="532"/>
    </location>
</feature>
<dbReference type="EMBL" id="GGMS01005411">
    <property type="protein sequence ID" value="MBY74614.1"/>
    <property type="molecule type" value="Transcribed_RNA"/>
</dbReference>
<feature type="compositionally biased region" description="Basic and acidic residues" evidence="6">
    <location>
        <begin position="736"/>
        <end position="747"/>
    </location>
</feature>
<dbReference type="SUPFAM" id="SSF50729">
    <property type="entry name" value="PH domain-like"/>
    <property type="match status" value="1"/>
</dbReference>
<dbReference type="SMART" id="SM00462">
    <property type="entry name" value="PTB"/>
    <property type="match status" value="1"/>
</dbReference>
<feature type="compositionally biased region" description="Polar residues" evidence="6">
    <location>
        <begin position="803"/>
        <end position="820"/>
    </location>
</feature>
<feature type="compositionally biased region" description="Acidic residues" evidence="6">
    <location>
        <begin position="1180"/>
        <end position="1189"/>
    </location>
</feature>
<evidence type="ECO:0000313" key="9">
    <source>
        <dbReference type="Proteomes" id="UP000694846"/>
    </source>
</evidence>
<evidence type="ECO:0000256" key="2">
    <source>
        <dbReference type="ARBA" id="ARBA00022473"/>
    </source>
</evidence>
<feature type="region of interest" description="Disordered" evidence="6">
    <location>
        <begin position="486"/>
        <end position="555"/>
    </location>
</feature>
<evidence type="ECO:0000256" key="5">
    <source>
        <dbReference type="ARBA" id="ARBA00022782"/>
    </source>
</evidence>
<feature type="compositionally biased region" description="Low complexity" evidence="6">
    <location>
        <begin position="489"/>
        <end position="507"/>
    </location>
</feature>
<accession>A0A2S2QA54</accession>
<protein>
    <submittedName>
        <fullName evidence="8">Protein disabled</fullName>
    </submittedName>
    <submittedName>
        <fullName evidence="10">Uncharacterized protein LOC112689198 isoform X1</fullName>
    </submittedName>
</protein>
<feature type="region of interest" description="Disordered" evidence="6">
    <location>
        <begin position="572"/>
        <end position="610"/>
    </location>
</feature>